<keyword evidence="5" id="KW-0997">Cell inner membrane</keyword>
<feature type="domain" description="Multidrug resistance protein MdtA-like alpha-helical hairpin" evidence="7">
    <location>
        <begin position="127"/>
        <end position="196"/>
    </location>
</feature>
<feature type="domain" description="Multidrug resistance protein MdtA-like barrel-sandwich hybrid" evidence="8">
    <location>
        <begin position="86"/>
        <end position="229"/>
    </location>
</feature>
<dbReference type="GO" id="GO:1990281">
    <property type="term" value="C:efflux pump complex"/>
    <property type="evidence" value="ECO:0007669"/>
    <property type="project" value="TreeGrafter"/>
</dbReference>
<sequence>MNKNNRRQKVVIFAIAIVLLSLSGMFAWRYFQPQTTMSGSLSTTQAPSLSSTKSRKIPLPPVQAALSVRQSIPHILTALGTVQAANTVTVTSRVQGQLMALHFIEGQAVKAGDLLAEIDPRPFQISLAQAEGQLTKDQALLRNTRQDLARYQKLAASKVISQQELDKQQTLVQQAEGSVKIDQAAISNAKLQLTYSRITAPIAGRVGLKQVDIGNFITSSSTTPIVIITQTTPIDALFALPEADIPLIKIAQQQNTKIPVSAWDRNNSTQIAAGYLLSTDNQIDSTTGTLKMKARFPNQDNRLFPNQFINIHMQVNTLKNVVVIPTAALQIGSIGHFVWTIDNNNVVSKQKVTVGLQDGQKTIISTGLDAGVGVVTDGVDRLVDGVKVQVVTPNDQLTSYANTTEKS</sequence>
<dbReference type="Gene3D" id="2.40.50.100">
    <property type="match status" value="1"/>
</dbReference>
<evidence type="ECO:0000256" key="6">
    <source>
        <dbReference type="ARBA" id="ARBA00023136"/>
    </source>
</evidence>
<dbReference type="SUPFAM" id="SSF111369">
    <property type="entry name" value="HlyD-like secretion proteins"/>
    <property type="match status" value="1"/>
</dbReference>
<name>A0AA95K9E5_9GAMM</name>
<evidence type="ECO:0000256" key="1">
    <source>
        <dbReference type="ARBA" id="ARBA00004236"/>
    </source>
</evidence>
<evidence type="ECO:0000259" key="10">
    <source>
        <dbReference type="Pfam" id="PF25967"/>
    </source>
</evidence>
<dbReference type="Pfam" id="PF25876">
    <property type="entry name" value="HH_MFP_RND"/>
    <property type="match status" value="1"/>
</dbReference>
<dbReference type="InterPro" id="IPR006143">
    <property type="entry name" value="RND_pump_MFP"/>
</dbReference>
<evidence type="ECO:0000256" key="3">
    <source>
        <dbReference type="ARBA" id="ARBA00022448"/>
    </source>
</evidence>
<keyword evidence="4" id="KW-1003">Cell membrane</keyword>
<dbReference type="NCBIfam" id="NF008589">
    <property type="entry name" value="PRK11556.1"/>
    <property type="match status" value="1"/>
</dbReference>
<feature type="domain" description="Multidrug resistance protein MdtA-like C-terminal permuted SH3" evidence="10">
    <location>
        <begin position="320"/>
        <end position="381"/>
    </location>
</feature>
<keyword evidence="3" id="KW-0813">Transport</keyword>
<dbReference type="Gene3D" id="1.10.287.470">
    <property type="entry name" value="Helix hairpin bin"/>
    <property type="match status" value="1"/>
</dbReference>
<gene>
    <name evidence="11" type="ORF">QE207_11745</name>
</gene>
<dbReference type="Proteomes" id="UP001177597">
    <property type="component" value="Chromosome"/>
</dbReference>
<dbReference type="InterPro" id="IPR058624">
    <property type="entry name" value="MdtA-like_HH"/>
</dbReference>
<feature type="domain" description="Multidrug resistance protein MdtA-like beta-barrel" evidence="9">
    <location>
        <begin position="233"/>
        <end position="316"/>
    </location>
</feature>
<dbReference type="Gene3D" id="2.40.30.170">
    <property type="match status" value="1"/>
</dbReference>
<organism evidence="11 12">
    <name type="scientific">Arsenophonus nasoniae</name>
    <name type="common">son-killer infecting Nasonia vitripennis</name>
    <dbReference type="NCBI Taxonomy" id="638"/>
    <lineage>
        <taxon>Bacteria</taxon>
        <taxon>Pseudomonadati</taxon>
        <taxon>Pseudomonadota</taxon>
        <taxon>Gammaproteobacteria</taxon>
        <taxon>Enterobacterales</taxon>
        <taxon>Morganellaceae</taxon>
        <taxon>Arsenophonus</taxon>
    </lineage>
</organism>
<dbReference type="Gene3D" id="2.40.420.20">
    <property type="match status" value="1"/>
</dbReference>
<dbReference type="PANTHER" id="PTHR30469:SF12">
    <property type="entry name" value="MULTIDRUG RESISTANCE PROTEIN MDTA"/>
    <property type="match status" value="1"/>
</dbReference>
<evidence type="ECO:0000256" key="5">
    <source>
        <dbReference type="ARBA" id="ARBA00022519"/>
    </source>
</evidence>
<accession>A0AA95K9E5</accession>
<dbReference type="NCBIfam" id="TIGR01730">
    <property type="entry name" value="RND_mfp"/>
    <property type="match status" value="1"/>
</dbReference>
<evidence type="ECO:0000259" key="7">
    <source>
        <dbReference type="Pfam" id="PF25876"/>
    </source>
</evidence>
<dbReference type="GO" id="GO:0015562">
    <property type="term" value="F:efflux transmembrane transporter activity"/>
    <property type="evidence" value="ECO:0007669"/>
    <property type="project" value="TreeGrafter"/>
</dbReference>
<dbReference type="AlphaFoldDB" id="A0AA95K9E5"/>
<evidence type="ECO:0000313" key="12">
    <source>
        <dbReference type="Proteomes" id="UP001177597"/>
    </source>
</evidence>
<protein>
    <submittedName>
        <fullName evidence="11">MdtA/MuxA family multidrug efflux RND transporter periplasmic adaptor subunit</fullName>
    </submittedName>
</protein>
<dbReference type="InterPro" id="IPR058627">
    <property type="entry name" value="MdtA-like_C"/>
</dbReference>
<evidence type="ECO:0000256" key="2">
    <source>
        <dbReference type="ARBA" id="ARBA00009477"/>
    </source>
</evidence>
<dbReference type="InterPro" id="IPR058626">
    <property type="entry name" value="MdtA-like_b-barrel"/>
</dbReference>
<evidence type="ECO:0000259" key="9">
    <source>
        <dbReference type="Pfam" id="PF25944"/>
    </source>
</evidence>
<evidence type="ECO:0000256" key="4">
    <source>
        <dbReference type="ARBA" id="ARBA00022475"/>
    </source>
</evidence>
<proteinExistence type="inferred from homology"/>
<dbReference type="PANTHER" id="PTHR30469">
    <property type="entry name" value="MULTIDRUG RESISTANCE PROTEIN MDTA"/>
    <property type="match status" value="1"/>
</dbReference>
<dbReference type="Pfam" id="PF25944">
    <property type="entry name" value="Beta-barrel_RND"/>
    <property type="match status" value="1"/>
</dbReference>
<dbReference type="InterPro" id="IPR058625">
    <property type="entry name" value="MdtA-like_BSH"/>
</dbReference>
<comment type="subcellular location">
    <subcellularLocation>
        <location evidence="1">Cell membrane</location>
    </subcellularLocation>
</comment>
<dbReference type="Pfam" id="PF25917">
    <property type="entry name" value="BSH_RND"/>
    <property type="match status" value="1"/>
</dbReference>
<comment type="similarity">
    <text evidence="2">Belongs to the membrane fusion protein (MFP) (TC 8.A.1) family.</text>
</comment>
<evidence type="ECO:0000259" key="8">
    <source>
        <dbReference type="Pfam" id="PF25917"/>
    </source>
</evidence>
<dbReference type="Pfam" id="PF25967">
    <property type="entry name" value="RND-MFP_C"/>
    <property type="match status" value="1"/>
</dbReference>
<evidence type="ECO:0000313" key="11">
    <source>
        <dbReference type="EMBL" id="WGL96947.1"/>
    </source>
</evidence>
<dbReference type="EMBL" id="CP123498">
    <property type="protein sequence ID" value="WGL96947.1"/>
    <property type="molecule type" value="Genomic_DNA"/>
</dbReference>
<reference evidence="11" key="1">
    <citation type="submission" date="2023-04" db="EMBL/GenBank/DDBJ databases">
        <title>Genome dynamics across the evolutionary transition to endosymbiosis.</title>
        <authorList>
            <person name="Siozios S."/>
            <person name="Nadal-Jimenez P."/>
            <person name="Azagi T."/>
            <person name="Sprong H."/>
            <person name="Frost C.L."/>
            <person name="Parratt S.R."/>
            <person name="Taylor G."/>
            <person name="Brettell L."/>
            <person name="Lew K.C."/>
            <person name="Croft L."/>
            <person name="King K.C."/>
            <person name="Brockhurst M.A."/>
            <person name="Hypsa V."/>
            <person name="Novakova E."/>
            <person name="Darby A.C."/>
            <person name="Hurst G.D.D."/>
        </authorList>
    </citation>
    <scope>NUCLEOTIDE SEQUENCE</scope>
    <source>
        <strain evidence="11">AIh</strain>
    </source>
</reference>
<keyword evidence="6" id="KW-0472">Membrane</keyword>